<gene>
    <name evidence="2" type="ORF">ERL59_15025</name>
</gene>
<sequence length="97" mass="11163">MEIQNAERLASVETEIKSLKEVVIKVDNKLVDWSKNYVPRSELTEMLKARDKDISDLNIEIKNLRLDKRDNKALYPAWSGVVVALLAILITIFYGMK</sequence>
<dbReference type="OrthoDB" id="2662378at2"/>
<evidence type="ECO:0000313" key="2">
    <source>
        <dbReference type="EMBL" id="NBI30260.1"/>
    </source>
</evidence>
<feature type="transmembrane region" description="Helical" evidence="1">
    <location>
        <begin position="73"/>
        <end position="96"/>
    </location>
</feature>
<reference evidence="2 3" key="1">
    <citation type="submission" date="2019-01" db="EMBL/GenBank/DDBJ databases">
        <title>Chengkuizengella sp. nov., isolated from deep-sea sediment of East Pacific Ocean.</title>
        <authorList>
            <person name="Yang J."/>
            <person name="Lai Q."/>
            <person name="Shao Z."/>
        </authorList>
    </citation>
    <scope>NUCLEOTIDE SEQUENCE [LARGE SCALE GENOMIC DNA]</scope>
    <source>
        <strain evidence="2 3">YPA3-1-1</strain>
    </source>
</reference>
<comment type="caution">
    <text evidence="2">The sequence shown here is derived from an EMBL/GenBank/DDBJ whole genome shotgun (WGS) entry which is preliminary data.</text>
</comment>
<proteinExistence type="predicted"/>
<accession>A0A6N9Q660</accession>
<name>A0A6N9Q660_9BACL</name>
<protein>
    <submittedName>
        <fullName evidence="2">Uncharacterized protein</fullName>
    </submittedName>
</protein>
<keyword evidence="1" id="KW-1133">Transmembrane helix</keyword>
<keyword evidence="1" id="KW-0472">Membrane</keyword>
<dbReference type="AlphaFoldDB" id="A0A6N9Q660"/>
<evidence type="ECO:0000313" key="3">
    <source>
        <dbReference type="Proteomes" id="UP000448943"/>
    </source>
</evidence>
<organism evidence="2 3">
    <name type="scientific">Chengkuizengella marina</name>
    <dbReference type="NCBI Taxonomy" id="2507566"/>
    <lineage>
        <taxon>Bacteria</taxon>
        <taxon>Bacillati</taxon>
        <taxon>Bacillota</taxon>
        <taxon>Bacilli</taxon>
        <taxon>Bacillales</taxon>
        <taxon>Paenibacillaceae</taxon>
        <taxon>Chengkuizengella</taxon>
    </lineage>
</organism>
<dbReference type="RefSeq" id="WP_160647068.1">
    <property type="nucleotide sequence ID" value="NZ_SIJB01000030.1"/>
</dbReference>
<keyword evidence="1" id="KW-0812">Transmembrane</keyword>
<evidence type="ECO:0000256" key="1">
    <source>
        <dbReference type="SAM" id="Phobius"/>
    </source>
</evidence>
<keyword evidence="3" id="KW-1185">Reference proteome</keyword>
<dbReference type="Proteomes" id="UP000448943">
    <property type="component" value="Unassembled WGS sequence"/>
</dbReference>
<dbReference type="EMBL" id="SIJB01000030">
    <property type="protein sequence ID" value="NBI30260.1"/>
    <property type="molecule type" value="Genomic_DNA"/>
</dbReference>